<accession>A0A4V1IXX5</accession>
<dbReference type="Proteomes" id="UP000267251">
    <property type="component" value="Unassembled WGS sequence"/>
</dbReference>
<comment type="similarity">
    <text evidence="1">Belongs to the lunapark family.</text>
</comment>
<proteinExistence type="inferred from homology"/>
<feature type="transmembrane region" description="Helical" evidence="1">
    <location>
        <begin position="64"/>
        <end position="81"/>
    </location>
</feature>
<dbReference type="InterPro" id="IPR040115">
    <property type="entry name" value="Lnp"/>
</dbReference>
<gene>
    <name evidence="4" type="ORF">BJ684DRAFT_307</name>
</gene>
<dbReference type="InterPro" id="IPR019273">
    <property type="entry name" value="Lunapark_Znf"/>
</dbReference>
<dbReference type="PANTHER" id="PTHR22166">
    <property type="entry name" value="ENDOPLASMIC RETICULUM JUNCTION FORMATION PROTEIN LUNAPARK"/>
    <property type="match status" value="1"/>
</dbReference>
<protein>
    <recommendedName>
        <fullName evidence="1">Endoplasmic reticulum junction formation protein lunapark</fullName>
    </recommendedName>
</protein>
<keyword evidence="1" id="KW-0479">Metal-binding</keyword>
<keyword evidence="1" id="KW-0812">Transmembrane</keyword>
<feature type="domain" description="Lunapark zinc ribbon" evidence="3">
    <location>
        <begin position="184"/>
        <end position="238"/>
    </location>
</feature>
<keyword evidence="1" id="KW-0472">Membrane</keyword>
<keyword evidence="1" id="KW-0256">Endoplasmic reticulum</keyword>
<dbReference type="GO" id="GO:0098826">
    <property type="term" value="C:endoplasmic reticulum tubular network membrane"/>
    <property type="evidence" value="ECO:0007669"/>
    <property type="project" value="UniProtKB-UniRule"/>
</dbReference>
<organism evidence="4 5">
    <name type="scientific">Piptocephalis cylindrospora</name>
    <dbReference type="NCBI Taxonomy" id="1907219"/>
    <lineage>
        <taxon>Eukaryota</taxon>
        <taxon>Fungi</taxon>
        <taxon>Fungi incertae sedis</taxon>
        <taxon>Zoopagomycota</taxon>
        <taxon>Zoopagomycotina</taxon>
        <taxon>Zoopagomycetes</taxon>
        <taxon>Zoopagales</taxon>
        <taxon>Piptocephalidaceae</taxon>
        <taxon>Piptocephalis</taxon>
    </lineage>
</organism>
<dbReference type="GO" id="GO:0008270">
    <property type="term" value="F:zinc ion binding"/>
    <property type="evidence" value="ECO:0007669"/>
    <property type="project" value="UniProtKB-KW"/>
</dbReference>
<feature type="non-terminal residue" evidence="4">
    <location>
        <position position="1"/>
    </location>
</feature>
<evidence type="ECO:0000313" key="5">
    <source>
        <dbReference type="Proteomes" id="UP000267251"/>
    </source>
</evidence>
<reference evidence="5" key="1">
    <citation type="journal article" date="2018" name="Nat. Microbiol.">
        <title>Leveraging single-cell genomics to expand the fungal tree of life.</title>
        <authorList>
            <person name="Ahrendt S.R."/>
            <person name="Quandt C.A."/>
            <person name="Ciobanu D."/>
            <person name="Clum A."/>
            <person name="Salamov A."/>
            <person name="Andreopoulos B."/>
            <person name="Cheng J.F."/>
            <person name="Woyke T."/>
            <person name="Pelin A."/>
            <person name="Henrissat B."/>
            <person name="Reynolds N.K."/>
            <person name="Benny G.L."/>
            <person name="Smith M.E."/>
            <person name="James T.Y."/>
            <person name="Grigoriev I.V."/>
        </authorList>
    </citation>
    <scope>NUCLEOTIDE SEQUENCE [LARGE SCALE GENOMIC DNA]</scope>
</reference>
<evidence type="ECO:0000313" key="4">
    <source>
        <dbReference type="EMBL" id="RKP12579.1"/>
    </source>
</evidence>
<comment type="subcellular location">
    <subcellularLocation>
        <location evidence="1">Endoplasmic reticulum membrane</location>
        <topology evidence="1">Multi-pass membrane protein</topology>
    </subcellularLocation>
</comment>
<feature type="transmembrane region" description="Helical" evidence="1">
    <location>
        <begin position="30"/>
        <end position="52"/>
    </location>
</feature>
<dbReference type="GO" id="GO:1903373">
    <property type="term" value="P:positive regulation of endoplasmic reticulum tubular network organization"/>
    <property type="evidence" value="ECO:0007669"/>
    <property type="project" value="UniProtKB-UniRule"/>
</dbReference>
<comment type="domain">
    <text evidence="1">The C4-type zinc finger motif is necessary both for its ER three-way tubular junction localization and formation.</text>
</comment>
<feature type="non-terminal residue" evidence="4">
    <location>
        <position position="242"/>
    </location>
</feature>
<sequence length="242" mass="27542">DYEVVLSKLDESIRKAELRLADIRLRERKYTIVSLIYTAFGYAVYVASYLLYLRRPGQDTPSQWIAKVAPLVLIPVFIYFLKSFIRFWFTRKQVSEEGHLTHLRAEQKTKVEELKKKTAYYSTRNLLERYDPVTRSTISDGSSSGDGSGKGRRPQSAGKDGGPSAYPGGPPSPTQMTSPPERQWYDKLVDLIVGEEAVNAETHKYALICGRCYAHNGLVLPDEIETIQYTCPKCNYFNPSRK</sequence>
<comment type="function">
    <text evidence="1">Plays a role in determining ER morphology.</text>
</comment>
<keyword evidence="1" id="KW-0863">Zinc-finger</keyword>
<dbReference type="GO" id="GO:0071788">
    <property type="term" value="P:endoplasmic reticulum tubular network maintenance"/>
    <property type="evidence" value="ECO:0007669"/>
    <property type="project" value="UniProtKB-UniRule"/>
</dbReference>
<dbReference type="Pfam" id="PF10058">
    <property type="entry name" value="Zn_ribbon_10"/>
    <property type="match status" value="1"/>
</dbReference>
<evidence type="ECO:0000256" key="2">
    <source>
        <dbReference type="SAM" id="MobiDB-lite"/>
    </source>
</evidence>
<dbReference type="AlphaFoldDB" id="A0A4V1IXX5"/>
<evidence type="ECO:0000256" key="1">
    <source>
        <dbReference type="RuleBase" id="RU367073"/>
    </source>
</evidence>
<dbReference type="PANTHER" id="PTHR22166:SF12">
    <property type="entry name" value="ENDOPLASMIC RETICULUM JUNCTION FORMATION PROTEIN LUNAPARK"/>
    <property type="match status" value="1"/>
</dbReference>
<keyword evidence="1" id="KW-1133">Transmembrane helix</keyword>
<dbReference type="EMBL" id="KZ988280">
    <property type="protein sequence ID" value="RKP12579.1"/>
    <property type="molecule type" value="Genomic_DNA"/>
</dbReference>
<keyword evidence="1" id="KW-0862">Zinc</keyword>
<feature type="region of interest" description="Disordered" evidence="2">
    <location>
        <begin position="135"/>
        <end position="180"/>
    </location>
</feature>
<name>A0A4V1IXX5_9FUNG</name>
<evidence type="ECO:0000259" key="3">
    <source>
        <dbReference type="Pfam" id="PF10058"/>
    </source>
</evidence>
<keyword evidence="5" id="KW-1185">Reference proteome</keyword>
<dbReference type="OrthoDB" id="1725934at2759"/>